<reference evidence="1" key="1">
    <citation type="submission" date="2017-05" db="EMBL/GenBank/DDBJ databases">
        <authorList>
            <consortium name="The Broad Institute Genomics Platform"/>
            <consortium name="The Broad Institute Genomic Center for Infectious Diseases"/>
            <person name="Earl A."/>
            <person name="Manson A."/>
            <person name="Schwartman J."/>
            <person name="Gilmore M."/>
            <person name="Abouelleil A."/>
            <person name="Cao P."/>
            <person name="Chapman S."/>
            <person name="Cusick C."/>
            <person name="Shea T."/>
            <person name="Young S."/>
            <person name="Neafsey D."/>
            <person name="Nusbaum C."/>
            <person name="Birren B."/>
        </authorList>
    </citation>
    <scope>NUCLEOTIDE SEQUENCE</scope>
    <source>
        <strain evidence="1">7F3_DIV0205</strain>
    </source>
</reference>
<keyword evidence="2" id="KW-1185">Reference proteome</keyword>
<reference evidence="1" key="2">
    <citation type="submission" date="2024-03" db="EMBL/GenBank/DDBJ databases">
        <title>The Genome Sequence of Enterococcus sp. DIV0205d.</title>
        <authorList>
            <consortium name="The Broad Institute Genomics Platform"/>
            <consortium name="The Broad Institute Microbial Omics Core"/>
            <consortium name="The Broad Institute Genomic Center for Infectious Diseases"/>
            <person name="Earl A."/>
            <person name="Manson A."/>
            <person name="Gilmore M."/>
            <person name="Schwartman J."/>
            <person name="Shea T."/>
            <person name="Abouelleil A."/>
            <person name="Cao P."/>
            <person name="Chapman S."/>
            <person name="Cusick C."/>
            <person name="Young S."/>
            <person name="Neafsey D."/>
            <person name="Nusbaum C."/>
            <person name="Birren B."/>
        </authorList>
    </citation>
    <scope>NUCLEOTIDE SEQUENCE</scope>
    <source>
        <strain evidence="1">7F3_DIV0205</strain>
    </source>
</reference>
<gene>
    <name evidence="1" type="ORF">A5821_001540</name>
</gene>
<evidence type="ECO:0000313" key="1">
    <source>
        <dbReference type="EMBL" id="WYK00443.1"/>
    </source>
</evidence>
<sequence>MSIYDWQFLCEYKKNSTVISEEKHQDRVKLIQLFVENGLMKIGETSYPIVYGDLYFLDAKQSYCVEELDEEMIHSTIMVSAEQLMALSNILDFELEYHKIFEKNGHFHVASPHYKAIDKRFKEAFSVSETGKPFSKALFFSRVIELLNYAVVTVEKRK</sequence>
<evidence type="ECO:0000313" key="2">
    <source>
        <dbReference type="Proteomes" id="UP000194948"/>
    </source>
</evidence>
<accession>A0AAQ3WBV3</accession>
<dbReference type="EMBL" id="CP147244">
    <property type="protein sequence ID" value="WYK00443.1"/>
    <property type="molecule type" value="Genomic_DNA"/>
</dbReference>
<proteinExistence type="predicted"/>
<dbReference type="Proteomes" id="UP000194948">
    <property type="component" value="Chromosome"/>
</dbReference>
<organism evidence="1 2">
    <name type="scientific">Candidatus Enterococcus palustris</name>
    <dbReference type="NCBI Taxonomy" id="1834189"/>
    <lineage>
        <taxon>Bacteria</taxon>
        <taxon>Bacillati</taxon>
        <taxon>Bacillota</taxon>
        <taxon>Bacilli</taxon>
        <taxon>Lactobacillales</taxon>
        <taxon>Enterococcaceae</taxon>
        <taxon>Enterococcus</taxon>
    </lineage>
</organism>
<dbReference type="AlphaFoldDB" id="A0AAQ3WBV3"/>
<protein>
    <submittedName>
        <fullName evidence="1">Uncharacterized protein</fullName>
    </submittedName>
</protein>
<name>A0AAQ3WBV3_9ENTE</name>